<dbReference type="RefSeq" id="WP_138045349.1">
    <property type="nucleotide sequence ID" value="NZ_VBZC01000012.1"/>
</dbReference>
<dbReference type="EMBL" id="VBZC01000012">
    <property type="protein sequence ID" value="TLS45758.1"/>
    <property type="molecule type" value="Genomic_DNA"/>
</dbReference>
<keyword evidence="5" id="KW-1185">Reference proteome</keyword>
<feature type="domain" description="DUF6545" evidence="3">
    <location>
        <begin position="266"/>
        <end position="368"/>
    </location>
</feature>
<reference evidence="4 5" key="1">
    <citation type="submission" date="2019-05" db="EMBL/GenBank/DDBJ databases">
        <title>Streptomyces sp. NEAU-C151, a novel actinomycete isolated from soil.</title>
        <authorList>
            <person name="Han L."/>
            <person name="Jiang H."/>
        </authorList>
    </citation>
    <scope>NUCLEOTIDE SEQUENCE [LARGE SCALE GENOMIC DNA]</scope>
    <source>
        <strain evidence="4 5">NEAU-C151</strain>
    </source>
</reference>
<evidence type="ECO:0000259" key="3">
    <source>
        <dbReference type="Pfam" id="PF20182"/>
    </source>
</evidence>
<evidence type="ECO:0000256" key="1">
    <source>
        <dbReference type="SAM" id="MobiDB-lite"/>
    </source>
</evidence>
<dbReference type="Pfam" id="PF20182">
    <property type="entry name" value="DUF6545"/>
    <property type="match status" value="1"/>
</dbReference>
<feature type="transmembrane region" description="Helical" evidence="2">
    <location>
        <begin position="192"/>
        <end position="214"/>
    </location>
</feature>
<dbReference type="InterPro" id="IPR046675">
    <property type="entry name" value="DUF6545"/>
</dbReference>
<sequence length="395" mass="41943">MLEPVLTAVNLAIFAVCATVGIAKAAAARSDRDTTLRVTASVLLVASVVYLLSAPAVYRLVGTVTGSPSLPTLLVSVAILLCVGHAHALTLLWHPRRRTPDAWRRSVTVWAPMYILAIAAMVVLFWAADLTGPAHPARPLSFATSYAHVPAALAFQLVFLTALVAGITVTVRQCRGRDGVIALPERPELADSLRLFAAAVALDLAYVACTATAVISASQGHHALDFLAAVGSVASSSSALVASYGLSKPALAARAAERADHRILLALWIALQTGRGSKPPRPAWWNRYALSDLLAEILDGTYRLRPWMSAAAAQAVKELAATRPDAHDLDLPSLQAAATIQHARQRRESGFPTSDSAPPHASTPPTLERARQVRIAAHLYHPLVTEALKTLTRVA</sequence>
<organism evidence="4 5">
    <name type="scientific">Streptomyces montanus</name>
    <dbReference type="NCBI Taxonomy" id="2580423"/>
    <lineage>
        <taxon>Bacteria</taxon>
        <taxon>Bacillati</taxon>
        <taxon>Actinomycetota</taxon>
        <taxon>Actinomycetes</taxon>
        <taxon>Kitasatosporales</taxon>
        <taxon>Streptomycetaceae</taxon>
        <taxon>Streptomyces</taxon>
    </lineage>
</organism>
<evidence type="ECO:0000313" key="4">
    <source>
        <dbReference type="EMBL" id="TLS45758.1"/>
    </source>
</evidence>
<comment type="caution">
    <text evidence="4">The sequence shown here is derived from an EMBL/GenBank/DDBJ whole genome shotgun (WGS) entry which is preliminary data.</text>
</comment>
<dbReference type="AlphaFoldDB" id="A0A5R9FWM2"/>
<feature type="transmembrane region" description="Helical" evidence="2">
    <location>
        <begin position="6"/>
        <end position="26"/>
    </location>
</feature>
<dbReference type="Proteomes" id="UP000305906">
    <property type="component" value="Unassembled WGS sequence"/>
</dbReference>
<name>A0A5R9FWM2_9ACTN</name>
<protein>
    <recommendedName>
        <fullName evidence="3">DUF6545 domain-containing protein</fullName>
    </recommendedName>
</protein>
<keyword evidence="2" id="KW-1133">Transmembrane helix</keyword>
<keyword evidence="2" id="KW-0812">Transmembrane</keyword>
<feature type="transmembrane region" description="Helical" evidence="2">
    <location>
        <begin position="226"/>
        <end position="246"/>
    </location>
</feature>
<accession>A0A5R9FWM2</accession>
<feature type="transmembrane region" description="Helical" evidence="2">
    <location>
        <begin position="148"/>
        <end position="171"/>
    </location>
</feature>
<keyword evidence="2" id="KW-0472">Membrane</keyword>
<evidence type="ECO:0000313" key="5">
    <source>
        <dbReference type="Proteomes" id="UP000305906"/>
    </source>
</evidence>
<gene>
    <name evidence="4" type="ORF">FE633_13430</name>
</gene>
<feature type="transmembrane region" description="Helical" evidence="2">
    <location>
        <begin position="73"/>
        <end position="95"/>
    </location>
</feature>
<proteinExistence type="predicted"/>
<feature type="transmembrane region" description="Helical" evidence="2">
    <location>
        <begin position="107"/>
        <end position="128"/>
    </location>
</feature>
<evidence type="ECO:0000256" key="2">
    <source>
        <dbReference type="SAM" id="Phobius"/>
    </source>
</evidence>
<feature type="region of interest" description="Disordered" evidence="1">
    <location>
        <begin position="342"/>
        <end position="366"/>
    </location>
</feature>
<feature type="transmembrane region" description="Helical" evidence="2">
    <location>
        <begin position="38"/>
        <end position="61"/>
    </location>
</feature>